<dbReference type="OrthoDB" id="9761705at2"/>
<dbReference type="InterPro" id="IPR003593">
    <property type="entry name" value="AAA+_ATPase"/>
</dbReference>
<evidence type="ECO:0000256" key="6">
    <source>
        <dbReference type="SAM" id="MobiDB-lite"/>
    </source>
</evidence>
<dbReference type="Proteomes" id="UP000186609">
    <property type="component" value="Chromosome"/>
</dbReference>
<feature type="domain" description="Response regulatory" evidence="8">
    <location>
        <begin position="9"/>
        <end position="123"/>
    </location>
</feature>
<evidence type="ECO:0000256" key="4">
    <source>
        <dbReference type="ARBA" id="ARBA00023163"/>
    </source>
</evidence>
<accession>A0A1P8K135</accession>
<keyword evidence="3" id="KW-0805">Transcription regulation</keyword>
<feature type="region of interest" description="Disordered" evidence="6">
    <location>
        <begin position="423"/>
        <end position="443"/>
    </location>
</feature>
<dbReference type="SMART" id="SM00448">
    <property type="entry name" value="REC"/>
    <property type="match status" value="1"/>
</dbReference>
<feature type="region of interest" description="Disordered" evidence="6">
    <location>
        <begin position="140"/>
        <end position="161"/>
    </location>
</feature>
<dbReference type="PROSITE" id="PS50045">
    <property type="entry name" value="SIGMA54_INTERACT_4"/>
    <property type="match status" value="1"/>
</dbReference>
<dbReference type="PANTHER" id="PTHR32071">
    <property type="entry name" value="TRANSCRIPTIONAL REGULATORY PROTEIN"/>
    <property type="match status" value="1"/>
</dbReference>
<dbReference type="Gene3D" id="1.10.8.60">
    <property type="match status" value="1"/>
</dbReference>
<keyword evidence="2" id="KW-0067">ATP-binding</keyword>
<feature type="domain" description="Sigma-54 factor interaction" evidence="7">
    <location>
        <begin position="168"/>
        <end position="397"/>
    </location>
</feature>
<dbReference type="SMART" id="SM00382">
    <property type="entry name" value="AAA"/>
    <property type="match status" value="1"/>
</dbReference>
<dbReference type="InterPro" id="IPR002197">
    <property type="entry name" value="HTH_Fis"/>
</dbReference>
<dbReference type="EMBL" id="CP019236">
    <property type="protein sequence ID" value="APW39707.1"/>
    <property type="molecule type" value="Genomic_DNA"/>
</dbReference>
<dbReference type="SUPFAM" id="SSF52172">
    <property type="entry name" value="CheY-like"/>
    <property type="match status" value="1"/>
</dbReference>
<evidence type="ECO:0000256" key="1">
    <source>
        <dbReference type="ARBA" id="ARBA00022741"/>
    </source>
</evidence>
<evidence type="ECO:0000256" key="2">
    <source>
        <dbReference type="ARBA" id="ARBA00022840"/>
    </source>
</evidence>
<dbReference type="RefSeq" id="WP_076202258.1">
    <property type="nucleotide sequence ID" value="NZ_CP019236.1"/>
</dbReference>
<dbReference type="Gene3D" id="3.40.50.2300">
    <property type="match status" value="1"/>
</dbReference>
<keyword evidence="4" id="KW-0804">Transcription</keyword>
<dbReference type="Gene3D" id="3.40.50.300">
    <property type="entry name" value="P-loop containing nucleotide triphosphate hydrolases"/>
    <property type="match status" value="1"/>
</dbReference>
<name>A0A1P8K135_9BURK</name>
<dbReference type="InterPro" id="IPR009057">
    <property type="entry name" value="Homeodomain-like_sf"/>
</dbReference>
<organism evidence="9 10">
    <name type="scientific">Rhodoferax koreensis</name>
    <dbReference type="NCBI Taxonomy" id="1842727"/>
    <lineage>
        <taxon>Bacteria</taxon>
        <taxon>Pseudomonadati</taxon>
        <taxon>Pseudomonadota</taxon>
        <taxon>Betaproteobacteria</taxon>
        <taxon>Burkholderiales</taxon>
        <taxon>Comamonadaceae</taxon>
        <taxon>Rhodoferax</taxon>
    </lineage>
</organism>
<dbReference type="Pfam" id="PF02954">
    <property type="entry name" value="HTH_8"/>
    <property type="match status" value="1"/>
</dbReference>
<dbReference type="InterPro" id="IPR058031">
    <property type="entry name" value="AAA_lid_NorR"/>
</dbReference>
<dbReference type="STRING" id="1842727.RD110_22965"/>
<dbReference type="AlphaFoldDB" id="A0A1P8K135"/>
<dbReference type="GO" id="GO:0006355">
    <property type="term" value="P:regulation of DNA-templated transcription"/>
    <property type="evidence" value="ECO:0007669"/>
    <property type="project" value="InterPro"/>
</dbReference>
<evidence type="ECO:0000259" key="8">
    <source>
        <dbReference type="PROSITE" id="PS50110"/>
    </source>
</evidence>
<evidence type="ECO:0000256" key="3">
    <source>
        <dbReference type="ARBA" id="ARBA00023015"/>
    </source>
</evidence>
<protein>
    <submittedName>
        <fullName evidence="9">Sigma-54-dependent Fis family transcriptional regulator</fullName>
    </submittedName>
</protein>
<gene>
    <name evidence="9" type="ORF">RD110_22965</name>
</gene>
<dbReference type="GO" id="GO:0005524">
    <property type="term" value="F:ATP binding"/>
    <property type="evidence" value="ECO:0007669"/>
    <property type="project" value="UniProtKB-KW"/>
</dbReference>
<dbReference type="PANTHER" id="PTHR32071:SF100">
    <property type="entry name" value="RESPONSE REGULATOR PROTEIN PILR"/>
    <property type="match status" value="1"/>
</dbReference>
<dbReference type="InterPro" id="IPR025662">
    <property type="entry name" value="Sigma_54_int_dom_ATP-bd_1"/>
</dbReference>
<dbReference type="Gene3D" id="1.10.10.60">
    <property type="entry name" value="Homeodomain-like"/>
    <property type="match status" value="1"/>
</dbReference>
<dbReference type="GO" id="GO:0000160">
    <property type="term" value="P:phosphorelay signal transduction system"/>
    <property type="evidence" value="ECO:0007669"/>
    <property type="project" value="InterPro"/>
</dbReference>
<keyword evidence="1" id="KW-0547">Nucleotide-binding</keyword>
<dbReference type="PROSITE" id="PS50110">
    <property type="entry name" value="RESPONSE_REGULATORY"/>
    <property type="match status" value="1"/>
</dbReference>
<evidence type="ECO:0000259" key="7">
    <source>
        <dbReference type="PROSITE" id="PS50045"/>
    </source>
</evidence>
<dbReference type="InterPro" id="IPR002078">
    <property type="entry name" value="Sigma_54_int"/>
</dbReference>
<dbReference type="FunFam" id="3.40.50.300:FF:000006">
    <property type="entry name" value="DNA-binding transcriptional regulator NtrC"/>
    <property type="match status" value="1"/>
</dbReference>
<dbReference type="Pfam" id="PF00158">
    <property type="entry name" value="Sigma54_activat"/>
    <property type="match status" value="1"/>
</dbReference>
<dbReference type="GO" id="GO:0043565">
    <property type="term" value="F:sequence-specific DNA binding"/>
    <property type="evidence" value="ECO:0007669"/>
    <property type="project" value="InterPro"/>
</dbReference>
<keyword evidence="10" id="KW-1185">Reference proteome</keyword>
<evidence type="ECO:0000256" key="5">
    <source>
        <dbReference type="PROSITE-ProRule" id="PRU00169"/>
    </source>
</evidence>
<sequence length="507" mass="54590">MASTSTAAAILVVDDEPDLRTLYELTLLREGYRIDTAADLHEARQLLQEKRFDAVITDMRLPDGLGLELLLNLKAQQRSERCIVMTAYGSAENAVEALKAGAFDYLTKPVDLKQFRAVVASALVGAATAPAALSGASTQAPLAPAAPAPRPEAATPRSAAGHHALQKLVGDSDAMLAVKQRITKVARSMAPVLVRGESGTGKELVAQALHANSHRAMGPLVAVNCSAIPEALLEAEFFGAKKGSYTGALQDRLGYFQAARGGSLFLDEIGDLPLAMQSKLLRAIQERSVRSLGSTSEESVDVRIISATHKDLAAEVKAGRFRQDLYYRLNVIEIAIPPLRERRGDLPALCEALLERIAQESHMPVPVLSPALLEQLAGHPLVGNVRELENLLHRAVAMSDGEALHVDFEVTQALTALAPLAEEPGQPTAAGDAGSAQPPARARAPIPTDLQAYLDQQEREILIKVLRETNFNRTATAARLGLSLRQIRYRIERLNINAPQDDEAQDE</sequence>
<evidence type="ECO:0000313" key="9">
    <source>
        <dbReference type="EMBL" id="APW39707.1"/>
    </source>
</evidence>
<dbReference type="Pfam" id="PF25601">
    <property type="entry name" value="AAA_lid_14"/>
    <property type="match status" value="1"/>
</dbReference>
<dbReference type="InterPro" id="IPR027417">
    <property type="entry name" value="P-loop_NTPase"/>
</dbReference>
<dbReference type="SUPFAM" id="SSF46689">
    <property type="entry name" value="Homeodomain-like"/>
    <property type="match status" value="1"/>
</dbReference>
<dbReference type="InterPro" id="IPR001789">
    <property type="entry name" value="Sig_transdc_resp-reg_receiver"/>
</dbReference>
<dbReference type="InterPro" id="IPR011006">
    <property type="entry name" value="CheY-like_superfamily"/>
</dbReference>
<proteinExistence type="predicted"/>
<dbReference type="PROSITE" id="PS00675">
    <property type="entry name" value="SIGMA54_INTERACT_1"/>
    <property type="match status" value="1"/>
</dbReference>
<evidence type="ECO:0000313" key="10">
    <source>
        <dbReference type="Proteomes" id="UP000186609"/>
    </source>
</evidence>
<dbReference type="SUPFAM" id="SSF52540">
    <property type="entry name" value="P-loop containing nucleoside triphosphate hydrolases"/>
    <property type="match status" value="1"/>
</dbReference>
<dbReference type="KEGG" id="rhy:RD110_22965"/>
<reference evidence="9 10" key="1">
    <citation type="submission" date="2017-01" db="EMBL/GenBank/DDBJ databases">
        <authorList>
            <person name="Mah S.A."/>
            <person name="Swanson W.J."/>
            <person name="Moy G.W."/>
            <person name="Vacquier V.D."/>
        </authorList>
    </citation>
    <scope>NUCLEOTIDE SEQUENCE [LARGE SCALE GENOMIC DNA]</scope>
    <source>
        <strain evidence="9 10">DCY110</strain>
    </source>
</reference>
<keyword evidence="5" id="KW-0597">Phosphoprotein</keyword>
<dbReference type="CDD" id="cd00009">
    <property type="entry name" value="AAA"/>
    <property type="match status" value="1"/>
</dbReference>
<dbReference type="Pfam" id="PF00072">
    <property type="entry name" value="Response_reg"/>
    <property type="match status" value="1"/>
</dbReference>
<dbReference type="PRINTS" id="PR01590">
    <property type="entry name" value="HTHFIS"/>
</dbReference>
<feature type="modified residue" description="4-aspartylphosphate" evidence="5">
    <location>
        <position position="58"/>
    </location>
</feature>